<proteinExistence type="predicted"/>
<gene>
    <name evidence="2" type="ORF">VP01_4077g1</name>
</gene>
<dbReference type="AlphaFoldDB" id="A0A0L6URI4"/>
<dbReference type="Proteomes" id="UP000037035">
    <property type="component" value="Unassembled WGS sequence"/>
</dbReference>
<comment type="caution">
    <text evidence="2">The sequence shown here is derived from an EMBL/GenBank/DDBJ whole genome shotgun (WGS) entry which is preliminary data.</text>
</comment>
<evidence type="ECO:0000256" key="1">
    <source>
        <dbReference type="SAM" id="MobiDB-lite"/>
    </source>
</evidence>
<name>A0A0L6URI4_9BASI</name>
<feature type="compositionally biased region" description="Pro residues" evidence="1">
    <location>
        <begin position="200"/>
        <end position="209"/>
    </location>
</feature>
<protein>
    <submittedName>
        <fullName evidence="2">Uncharacterized protein</fullName>
    </submittedName>
</protein>
<sequence length="270" mass="29674">MADPYTFDPYNPIWRSADLSDFIYRMNPHEKIPSKSNLEDLRAMAHRLILENHRPSTEDTSVAVRQTRSSNCGNLARSVPSTSNQLPASRSGLPATREQPTASTKRPPKAPSAKQSLKTAPIKQPHKPETAKQTQKTPTIQQKPPITVPTKQSGPPEVHLIQPPLRTQTTSKNPIINTSVPSASSASKGKSTRAPQPASKRPPPSPAPNPSSMKKKKPTSSSYPQDPQPNRCHCLLPNLSHHRVEQINVPMCNPLNQLSANENILFNSPM</sequence>
<evidence type="ECO:0000313" key="3">
    <source>
        <dbReference type="Proteomes" id="UP000037035"/>
    </source>
</evidence>
<dbReference type="OrthoDB" id="10673288at2759"/>
<keyword evidence="3" id="KW-1185">Reference proteome</keyword>
<dbReference type="VEuPathDB" id="FungiDB:VP01_4077g1"/>
<feature type="compositionally biased region" description="Low complexity" evidence="1">
    <location>
        <begin position="132"/>
        <end position="145"/>
    </location>
</feature>
<evidence type="ECO:0000313" key="2">
    <source>
        <dbReference type="EMBL" id="KNZ51134.1"/>
    </source>
</evidence>
<feature type="compositionally biased region" description="Polar residues" evidence="1">
    <location>
        <begin position="165"/>
        <end position="189"/>
    </location>
</feature>
<dbReference type="EMBL" id="LAVV01009143">
    <property type="protein sequence ID" value="KNZ51134.1"/>
    <property type="molecule type" value="Genomic_DNA"/>
</dbReference>
<accession>A0A0L6URI4</accession>
<feature type="compositionally biased region" description="Polar residues" evidence="1">
    <location>
        <begin position="58"/>
        <end position="88"/>
    </location>
</feature>
<organism evidence="2 3">
    <name type="scientific">Puccinia sorghi</name>
    <dbReference type="NCBI Taxonomy" id="27349"/>
    <lineage>
        <taxon>Eukaryota</taxon>
        <taxon>Fungi</taxon>
        <taxon>Dikarya</taxon>
        <taxon>Basidiomycota</taxon>
        <taxon>Pucciniomycotina</taxon>
        <taxon>Pucciniomycetes</taxon>
        <taxon>Pucciniales</taxon>
        <taxon>Pucciniaceae</taxon>
        <taxon>Puccinia</taxon>
    </lineage>
</organism>
<reference evidence="2 3" key="1">
    <citation type="submission" date="2015-08" db="EMBL/GenBank/DDBJ databases">
        <title>Next Generation Sequencing and Analysis of the Genome of Puccinia sorghi L Schw, the Causal Agent of Maize Common Rust.</title>
        <authorList>
            <person name="Rochi L."/>
            <person name="Burguener G."/>
            <person name="Darino M."/>
            <person name="Turjanski A."/>
            <person name="Kreff E."/>
            <person name="Dieguez M.J."/>
            <person name="Sacco F."/>
        </authorList>
    </citation>
    <scope>NUCLEOTIDE SEQUENCE [LARGE SCALE GENOMIC DNA]</scope>
    <source>
        <strain evidence="2 3">RO10H11247</strain>
    </source>
</reference>
<feature type="region of interest" description="Disordered" evidence="1">
    <location>
        <begin position="51"/>
        <end position="230"/>
    </location>
</feature>